<dbReference type="SUPFAM" id="SSF56563">
    <property type="entry name" value="Major capsid protein gp5"/>
    <property type="match status" value="1"/>
</dbReference>
<proteinExistence type="predicted"/>
<dbReference type="InterPro" id="IPR054612">
    <property type="entry name" value="Phage_capsid-like_C"/>
</dbReference>
<evidence type="ECO:0000313" key="5">
    <source>
        <dbReference type="Proteomes" id="UP000464674"/>
    </source>
</evidence>
<dbReference type="Proteomes" id="UP000464674">
    <property type="component" value="Chromosome"/>
</dbReference>
<dbReference type="OrthoDB" id="6982310at2"/>
<sequence>MLKLHELKNKRAQKVTSIKALINKEAELPDDQTLPQEDLDSITQLQGEIAALDERIGRAESLLNIEGENADPLDPENEPETMAGDPEDPLASQERGYGPRVTRGAYRLEPAVRQQEPKGFKAARFILGQLKAKTCGMREASAWVEKRFRDKEVAKALNTTGTAAGGALIPQAFATEIIELLRARTVVRDSNPTTIPMPGGNLTIPRLAAGASAGYTGELDDMGASQESFDDLQLNAKKLTALVPVSNDLIRRSPIGVEELVRDDLLQTMARREDLAFLTGDGTGNSPIGMLNQAAAANKIIATALPAATGDSSTDNQAILTAVVSVLQGMLLLLENGMSMMIRPTWITTPSVKMYLMTLRDGVGNFVFRDELSGDDPHLMGHPLKISQQLPSNLNTGTTAAPVNNGAYIFMADMKDVVIADTYEIYIDASDVAVYQDTSGAQVSAFRRDQTVFRVISEHDFGLRHQASLAVATVPGWAPTGYTPNGGAAYYVQAPSGTGSAAASTWGTAPTGSNNPGNGSAVAPGGTEPGIA</sequence>
<dbReference type="AlphaFoldDB" id="A0A857FQ85"/>
<evidence type="ECO:0000259" key="3">
    <source>
        <dbReference type="Pfam" id="PF05065"/>
    </source>
</evidence>
<feature type="region of interest" description="Disordered" evidence="2">
    <location>
        <begin position="63"/>
        <end position="99"/>
    </location>
</feature>
<dbReference type="Gene3D" id="3.30.2400.10">
    <property type="entry name" value="Major capsid protein gp5"/>
    <property type="match status" value="1"/>
</dbReference>
<dbReference type="Pfam" id="PF05065">
    <property type="entry name" value="Phage_capsid"/>
    <property type="match status" value="1"/>
</dbReference>
<dbReference type="NCBIfam" id="TIGR01554">
    <property type="entry name" value="major_cap_HK97"/>
    <property type="match status" value="1"/>
</dbReference>
<name>A0A857FQ85_KOMXY</name>
<feature type="compositionally biased region" description="Acidic residues" evidence="2">
    <location>
        <begin position="68"/>
        <end position="79"/>
    </location>
</feature>
<protein>
    <submittedName>
        <fullName evidence="4">Phage major capsid protein</fullName>
    </submittedName>
</protein>
<dbReference type="RefSeq" id="WP_159261822.1">
    <property type="nucleotide sequence ID" value="NZ_CP041348.1"/>
</dbReference>
<evidence type="ECO:0000313" key="4">
    <source>
        <dbReference type="EMBL" id="QHC35360.1"/>
    </source>
</evidence>
<comment type="subcellular location">
    <subcellularLocation>
        <location evidence="1">Virion</location>
    </subcellularLocation>
</comment>
<reference evidence="4 5" key="1">
    <citation type="journal article" date="2020" name="Carbohydr. Polym.">
        <title>Characterization and optimization of production of bacterial cellulose from strain CGMCC 17276 based on whole-genome analysis.</title>
        <authorList>
            <person name="Lu T."/>
            <person name="Gao H."/>
            <person name="Liao B."/>
            <person name="Wu J."/>
            <person name="Zhang W."/>
            <person name="Huang J."/>
            <person name="Liu M."/>
            <person name="Huang J."/>
            <person name="Chang Z."/>
            <person name="Jin M."/>
            <person name="Yi Z."/>
            <person name="Jiang D."/>
        </authorList>
    </citation>
    <scope>NUCLEOTIDE SEQUENCE [LARGE SCALE GENOMIC DNA]</scope>
    <source>
        <strain evidence="4 5">CGMCC 17276</strain>
    </source>
</reference>
<evidence type="ECO:0000256" key="1">
    <source>
        <dbReference type="ARBA" id="ARBA00004328"/>
    </source>
</evidence>
<evidence type="ECO:0000256" key="2">
    <source>
        <dbReference type="SAM" id="MobiDB-lite"/>
    </source>
</evidence>
<dbReference type="InterPro" id="IPR024455">
    <property type="entry name" value="Phage_capsid"/>
</dbReference>
<feature type="domain" description="Phage capsid-like C-terminal" evidence="3">
    <location>
        <begin position="165"/>
        <end position="473"/>
    </location>
</feature>
<organism evidence="4 5">
    <name type="scientific">Komagataeibacter xylinus</name>
    <name type="common">Gluconacetobacter xylinus</name>
    <dbReference type="NCBI Taxonomy" id="28448"/>
    <lineage>
        <taxon>Bacteria</taxon>
        <taxon>Pseudomonadati</taxon>
        <taxon>Pseudomonadota</taxon>
        <taxon>Alphaproteobacteria</taxon>
        <taxon>Acetobacterales</taxon>
        <taxon>Acetobacteraceae</taxon>
        <taxon>Komagataeibacter</taxon>
    </lineage>
</organism>
<dbReference type="EMBL" id="CP041348">
    <property type="protein sequence ID" value="QHC35360.1"/>
    <property type="molecule type" value="Genomic_DNA"/>
</dbReference>
<feature type="compositionally biased region" description="Low complexity" evidence="2">
    <location>
        <begin position="501"/>
        <end position="513"/>
    </location>
</feature>
<accession>A0A857FQ85</accession>
<gene>
    <name evidence="4" type="ORF">FMA36_07470</name>
</gene>
<feature type="region of interest" description="Disordered" evidence="2">
    <location>
        <begin position="501"/>
        <end position="532"/>
    </location>
</feature>